<protein>
    <submittedName>
        <fullName evidence="1">Uncharacterized protein</fullName>
    </submittedName>
</protein>
<organism evidence="1 2">
    <name type="scientific">Vaccinium darrowii</name>
    <dbReference type="NCBI Taxonomy" id="229202"/>
    <lineage>
        <taxon>Eukaryota</taxon>
        <taxon>Viridiplantae</taxon>
        <taxon>Streptophyta</taxon>
        <taxon>Embryophyta</taxon>
        <taxon>Tracheophyta</taxon>
        <taxon>Spermatophyta</taxon>
        <taxon>Magnoliopsida</taxon>
        <taxon>eudicotyledons</taxon>
        <taxon>Gunneridae</taxon>
        <taxon>Pentapetalae</taxon>
        <taxon>asterids</taxon>
        <taxon>Ericales</taxon>
        <taxon>Ericaceae</taxon>
        <taxon>Vaccinioideae</taxon>
        <taxon>Vaccinieae</taxon>
        <taxon>Vaccinium</taxon>
    </lineage>
</organism>
<proteinExistence type="predicted"/>
<name>A0ACB7ZJX6_9ERIC</name>
<sequence>MADPRQEQEQRYQQQQQQQHRPATDLTKSLLPEKRPSKSQILAVVTLLPTGGFLLLLSCITLAATLIGLALTTPLFVICSPVLVPAALTIALAVSGVLTSGAFGLTALSSFSWVLNYFRRSAGGLPEPLEQAKRRVQDTTGQVGQKAREVGQRAQEGGRSPGRT</sequence>
<evidence type="ECO:0000313" key="1">
    <source>
        <dbReference type="EMBL" id="KAH7865781.1"/>
    </source>
</evidence>
<reference evidence="1 2" key="1">
    <citation type="journal article" date="2021" name="Hortic Res">
        <title>High-quality reference genome and annotation aids understanding of berry development for evergreen blueberry (Vaccinium darrowii).</title>
        <authorList>
            <person name="Yu J."/>
            <person name="Hulse-Kemp A.M."/>
            <person name="Babiker E."/>
            <person name="Staton M."/>
        </authorList>
    </citation>
    <scope>NUCLEOTIDE SEQUENCE [LARGE SCALE GENOMIC DNA]</scope>
    <source>
        <strain evidence="2">cv. NJ 8807/NJ 8810</strain>
        <tissue evidence="1">Young leaf</tissue>
    </source>
</reference>
<keyword evidence="2" id="KW-1185">Reference proteome</keyword>
<gene>
    <name evidence="1" type="ORF">Vadar_011114</name>
</gene>
<dbReference type="Proteomes" id="UP000828048">
    <property type="component" value="Chromosome 9"/>
</dbReference>
<dbReference type="EMBL" id="CM037159">
    <property type="protein sequence ID" value="KAH7865781.1"/>
    <property type="molecule type" value="Genomic_DNA"/>
</dbReference>
<accession>A0ACB7ZJX6</accession>
<comment type="caution">
    <text evidence="1">The sequence shown here is derived from an EMBL/GenBank/DDBJ whole genome shotgun (WGS) entry which is preliminary data.</text>
</comment>
<evidence type="ECO:0000313" key="2">
    <source>
        <dbReference type="Proteomes" id="UP000828048"/>
    </source>
</evidence>